<reference evidence="2 3" key="1">
    <citation type="submission" date="2012-05" db="EMBL/GenBank/DDBJ databases">
        <title>Finished chromosome of genome of Chamaesiphon sp. PCC 6605.</title>
        <authorList>
            <consortium name="US DOE Joint Genome Institute"/>
            <person name="Gugger M."/>
            <person name="Coursin T."/>
            <person name="Rippka R."/>
            <person name="Tandeau De Marsac N."/>
            <person name="Huntemann M."/>
            <person name="Wei C.-L."/>
            <person name="Han J."/>
            <person name="Detter J.C."/>
            <person name="Han C."/>
            <person name="Tapia R."/>
            <person name="Chen A."/>
            <person name="Kyrpides N."/>
            <person name="Mavromatis K."/>
            <person name="Markowitz V."/>
            <person name="Szeto E."/>
            <person name="Ivanova N."/>
            <person name="Pagani I."/>
            <person name="Pati A."/>
            <person name="Goodwin L."/>
            <person name="Nordberg H.P."/>
            <person name="Cantor M.N."/>
            <person name="Hua S.X."/>
            <person name="Woyke T."/>
            <person name="Kerfeld C.A."/>
        </authorList>
    </citation>
    <scope>NUCLEOTIDE SEQUENCE [LARGE SCALE GENOMIC DNA]</scope>
    <source>
        <strain evidence="3">ATCC 27169 / PCC 6605</strain>
    </source>
</reference>
<dbReference type="EMBL" id="CP003600">
    <property type="protein sequence ID" value="AFY95720.1"/>
    <property type="molecule type" value="Genomic_DNA"/>
</dbReference>
<protein>
    <recommendedName>
        <fullName evidence="1">DUF427 domain-containing protein</fullName>
    </recommendedName>
</protein>
<sequence>MPQRIPPQPGQESVWDYPRPPRLEPVSKRIQIIFNGQTIADTTAGYRVLETSHPPVYYLPPADIQMQYLQATTRGSFCEWKGNALYYHLSVGDKRVENVAWAYPTPTKNFQSIANYLAFYAQPMDACYVNSELVTPQPGEFYGGWITKDIVGPFKGTPGSWGW</sequence>
<dbReference type="Gene3D" id="2.170.150.40">
    <property type="entry name" value="Domain of unknown function (DUF427)"/>
    <property type="match status" value="1"/>
</dbReference>
<accession>K9ULN0</accession>
<dbReference type="PATRIC" id="fig|1173020.3.peg.5493"/>
<dbReference type="PANTHER" id="PTHR43058:SF1">
    <property type="entry name" value="DUF427 DOMAIN-CONTAINING PROTEIN"/>
    <property type="match status" value="1"/>
</dbReference>
<dbReference type="OrthoDB" id="9815163at2"/>
<dbReference type="Pfam" id="PF04248">
    <property type="entry name" value="NTP_transf_9"/>
    <property type="match status" value="1"/>
</dbReference>
<dbReference type="InterPro" id="IPR007361">
    <property type="entry name" value="DUF427"/>
</dbReference>
<dbReference type="HOGENOM" id="CLU_103537_0_0_3"/>
<evidence type="ECO:0000313" key="3">
    <source>
        <dbReference type="Proteomes" id="UP000010366"/>
    </source>
</evidence>
<keyword evidence="3" id="KW-1185">Reference proteome</keyword>
<dbReference type="PANTHER" id="PTHR43058">
    <property type="entry name" value="SLR0655 PROTEIN"/>
    <property type="match status" value="1"/>
</dbReference>
<evidence type="ECO:0000313" key="2">
    <source>
        <dbReference type="EMBL" id="AFY95720.1"/>
    </source>
</evidence>
<dbReference type="Proteomes" id="UP000010366">
    <property type="component" value="Chromosome"/>
</dbReference>
<dbReference type="InterPro" id="IPR038694">
    <property type="entry name" value="DUF427_sf"/>
</dbReference>
<dbReference type="KEGG" id="cmp:Cha6605_4805"/>
<gene>
    <name evidence="2" type="ORF">Cha6605_4805</name>
</gene>
<dbReference type="RefSeq" id="WP_015161810.1">
    <property type="nucleotide sequence ID" value="NC_019697.1"/>
</dbReference>
<proteinExistence type="predicted"/>
<feature type="domain" description="DUF427" evidence="1">
    <location>
        <begin position="30"/>
        <end position="121"/>
    </location>
</feature>
<dbReference type="eggNOG" id="COG2343">
    <property type="taxonomic scope" value="Bacteria"/>
</dbReference>
<evidence type="ECO:0000259" key="1">
    <source>
        <dbReference type="Pfam" id="PF04248"/>
    </source>
</evidence>
<organism evidence="2 3">
    <name type="scientific">Chamaesiphon minutus (strain ATCC 27169 / PCC 6605)</name>
    <dbReference type="NCBI Taxonomy" id="1173020"/>
    <lineage>
        <taxon>Bacteria</taxon>
        <taxon>Bacillati</taxon>
        <taxon>Cyanobacteriota</taxon>
        <taxon>Cyanophyceae</taxon>
        <taxon>Gomontiellales</taxon>
        <taxon>Chamaesiphonaceae</taxon>
        <taxon>Chamaesiphon</taxon>
    </lineage>
</organism>
<name>K9ULN0_CHAP6</name>
<dbReference type="AlphaFoldDB" id="K9ULN0"/>